<reference evidence="4 5" key="1">
    <citation type="submission" date="2018-01" db="EMBL/GenBank/DDBJ databases">
        <title>Whole genome analyses suggest that Burkholderia sensu lato contains two further novel genera in the rhizoxinica-symbiotica group Mycetohabitans gen. nov., and Trinickia gen. nov.: implications for the evolution of diazotrophy and nodulation in the Burkholderiaceae.</title>
        <authorList>
            <person name="Estrada-de los Santos P."/>
            <person name="Palmer M."/>
            <person name="Chavez-Ramirez B."/>
            <person name="Beukes C."/>
            <person name="Steenkamp E.T."/>
            <person name="Hirsch A.M."/>
            <person name="Manyaka P."/>
            <person name="Maluk M."/>
            <person name="Lafos M."/>
            <person name="Crook M."/>
            <person name="Gross E."/>
            <person name="Simon M.F."/>
            <person name="Bueno dos Reis Junior F."/>
            <person name="Poole P.S."/>
            <person name="Venter S.N."/>
            <person name="James E.K."/>
        </authorList>
    </citation>
    <scope>NUCLEOTIDE SEQUENCE [LARGE SCALE GENOMIC DNA]</scope>
    <source>
        <strain evidence="4 5">GP25-8</strain>
    </source>
</reference>
<keyword evidence="5" id="KW-1185">Reference proteome</keyword>
<feature type="modified residue" description="4-aspartylphosphate" evidence="1">
    <location>
        <position position="61"/>
    </location>
</feature>
<dbReference type="GO" id="GO:0000160">
    <property type="term" value="P:phosphorelay signal transduction system"/>
    <property type="evidence" value="ECO:0007669"/>
    <property type="project" value="InterPro"/>
</dbReference>
<dbReference type="AlphaFoldDB" id="A0A2N7W0F6"/>
<dbReference type="InterPro" id="IPR035919">
    <property type="entry name" value="EAL_sf"/>
</dbReference>
<name>A0A2N7W0F6_9BURK</name>
<evidence type="ECO:0000313" key="5">
    <source>
        <dbReference type="Proteomes" id="UP000235347"/>
    </source>
</evidence>
<dbReference type="InterPro" id="IPR011006">
    <property type="entry name" value="CheY-like_superfamily"/>
</dbReference>
<proteinExistence type="predicted"/>
<dbReference type="PROSITE" id="PS50883">
    <property type="entry name" value="EAL"/>
    <property type="match status" value="1"/>
</dbReference>
<dbReference type="InterPro" id="IPR050706">
    <property type="entry name" value="Cyclic-di-GMP_PDE-like"/>
</dbReference>
<evidence type="ECO:0008006" key="6">
    <source>
        <dbReference type="Google" id="ProtNLM"/>
    </source>
</evidence>
<evidence type="ECO:0000259" key="2">
    <source>
        <dbReference type="PROSITE" id="PS50110"/>
    </source>
</evidence>
<dbReference type="SUPFAM" id="SSF52172">
    <property type="entry name" value="CheY-like"/>
    <property type="match status" value="1"/>
</dbReference>
<feature type="domain" description="EAL" evidence="3">
    <location>
        <begin position="141"/>
        <end position="394"/>
    </location>
</feature>
<dbReference type="PANTHER" id="PTHR33121">
    <property type="entry name" value="CYCLIC DI-GMP PHOSPHODIESTERASE PDEF"/>
    <property type="match status" value="1"/>
</dbReference>
<comment type="caution">
    <text evidence="4">The sequence shown here is derived from an EMBL/GenBank/DDBJ whole genome shotgun (WGS) entry which is preliminary data.</text>
</comment>
<feature type="domain" description="Response regulatory" evidence="2">
    <location>
        <begin position="9"/>
        <end position="131"/>
    </location>
</feature>
<dbReference type="SMART" id="SM00448">
    <property type="entry name" value="REC"/>
    <property type="match status" value="1"/>
</dbReference>
<sequence>MEQPTRPRRILVVDDEPFVLKVLVRQLSQLGYQEVLSYEHAQDALEVLQRDDHQVDVVFTDLQMPGMDGVEFLRQLVQRGYDGEVVLVSGEDARILKSAEKLAYSRGLRVLGSLAKPATREQLQQSLRGDALAEPDGEQPGSYPPDALRTAIAAGQLITCYQPQVAFATGEVTGVEAKIGWMHPRDGLVTVEPMLGGVEYYGVLNDLTRTLLPTALEQAAQWQHLGDDFRVGVNLSMDDLAALDFPDFIVDAAARARFPLSRLVLEINETRMTRDRLISLDVLTRLRLKRISLLIDDFGTGQSSLAHLRDIPFDELKLDGGFVHGASRDASLNAIVKASLLLARQLNMRTIAQGIDDPEDWNVLRAMSCEVAQGNFVGPPMLGDALPQWARTWAAKYAAMAR</sequence>
<dbReference type="PROSITE" id="PS50110">
    <property type="entry name" value="RESPONSE_REGULATORY"/>
    <property type="match status" value="1"/>
</dbReference>
<dbReference type="SMART" id="SM00052">
    <property type="entry name" value="EAL"/>
    <property type="match status" value="1"/>
</dbReference>
<gene>
    <name evidence="4" type="ORF">C0Z19_16570</name>
</gene>
<evidence type="ECO:0000256" key="1">
    <source>
        <dbReference type="PROSITE-ProRule" id="PRU00169"/>
    </source>
</evidence>
<dbReference type="InterPro" id="IPR001633">
    <property type="entry name" value="EAL_dom"/>
</dbReference>
<evidence type="ECO:0000259" key="3">
    <source>
        <dbReference type="PROSITE" id="PS50883"/>
    </source>
</evidence>
<dbReference type="Pfam" id="PF00563">
    <property type="entry name" value="EAL"/>
    <property type="match status" value="1"/>
</dbReference>
<dbReference type="Gene3D" id="3.20.20.450">
    <property type="entry name" value="EAL domain"/>
    <property type="match status" value="1"/>
</dbReference>
<accession>A0A2N7W0F6</accession>
<dbReference type="PANTHER" id="PTHR33121:SF79">
    <property type="entry name" value="CYCLIC DI-GMP PHOSPHODIESTERASE PDED-RELATED"/>
    <property type="match status" value="1"/>
</dbReference>
<keyword evidence="1" id="KW-0597">Phosphoprotein</keyword>
<dbReference type="RefSeq" id="WP_102610920.1">
    <property type="nucleotide sequence ID" value="NZ_CADIKD010000009.1"/>
</dbReference>
<evidence type="ECO:0000313" key="4">
    <source>
        <dbReference type="EMBL" id="PMS22888.1"/>
    </source>
</evidence>
<dbReference type="InterPro" id="IPR001789">
    <property type="entry name" value="Sig_transdc_resp-reg_receiver"/>
</dbReference>
<dbReference type="Pfam" id="PF00072">
    <property type="entry name" value="Response_reg"/>
    <property type="match status" value="1"/>
</dbReference>
<dbReference type="SUPFAM" id="SSF141868">
    <property type="entry name" value="EAL domain-like"/>
    <property type="match status" value="1"/>
</dbReference>
<protein>
    <recommendedName>
        <fullName evidence="6">Diguanylate phosphodiesterase</fullName>
    </recommendedName>
</protein>
<dbReference type="Gene3D" id="3.40.50.2300">
    <property type="match status" value="1"/>
</dbReference>
<dbReference type="Proteomes" id="UP000235347">
    <property type="component" value="Unassembled WGS sequence"/>
</dbReference>
<dbReference type="EMBL" id="PNYB01000013">
    <property type="protein sequence ID" value="PMS22888.1"/>
    <property type="molecule type" value="Genomic_DNA"/>
</dbReference>
<organism evidence="4 5">
    <name type="scientific">Trinickia soli</name>
    <dbReference type="NCBI Taxonomy" id="380675"/>
    <lineage>
        <taxon>Bacteria</taxon>
        <taxon>Pseudomonadati</taxon>
        <taxon>Pseudomonadota</taxon>
        <taxon>Betaproteobacteria</taxon>
        <taxon>Burkholderiales</taxon>
        <taxon>Burkholderiaceae</taxon>
        <taxon>Trinickia</taxon>
    </lineage>
</organism>
<dbReference type="CDD" id="cd01948">
    <property type="entry name" value="EAL"/>
    <property type="match status" value="1"/>
</dbReference>
<dbReference type="GO" id="GO:0071111">
    <property type="term" value="F:cyclic-guanylate-specific phosphodiesterase activity"/>
    <property type="evidence" value="ECO:0007669"/>
    <property type="project" value="InterPro"/>
</dbReference>